<reference evidence="2" key="1">
    <citation type="submission" date="2013-10" db="EMBL/GenBank/DDBJ databases">
        <title>Genome sequencing of Onchocerca volvulus.</title>
        <authorList>
            <person name="Cotton J."/>
            <person name="Tsai J."/>
            <person name="Stanley E."/>
            <person name="Tracey A."/>
            <person name="Holroyd N."/>
            <person name="Lustigman S."/>
            <person name="Berriman M."/>
        </authorList>
    </citation>
    <scope>NUCLEOTIDE SEQUENCE</scope>
</reference>
<accession>A0A8R1TUN2</accession>
<sequence>MYCLCSHKRLYQASYTPSSFYHDGRNTLQKSGSTKFCHRICAGSFI</sequence>
<dbReference type="AlphaFoldDB" id="A0A8R1TUN2"/>
<dbReference type="EnsemblMetazoa" id="OVOC4804.1">
    <property type="protein sequence ID" value="OVOC4804.1"/>
    <property type="gene ID" value="WBGene00241613"/>
</dbReference>
<dbReference type="EMBL" id="CMVM020000144">
    <property type="status" value="NOT_ANNOTATED_CDS"/>
    <property type="molecule type" value="Genomic_DNA"/>
</dbReference>
<keyword evidence="2" id="KW-1185">Reference proteome</keyword>
<proteinExistence type="predicted"/>
<dbReference type="Proteomes" id="UP000024404">
    <property type="component" value="Unassembled WGS sequence"/>
</dbReference>
<reference evidence="1" key="2">
    <citation type="submission" date="2022-06" db="UniProtKB">
        <authorList>
            <consortium name="EnsemblMetazoa"/>
        </authorList>
    </citation>
    <scope>IDENTIFICATION</scope>
</reference>
<name>A0A8R1TUN2_ONCVO</name>
<evidence type="ECO:0000313" key="2">
    <source>
        <dbReference type="Proteomes" id="UP000024404"/>
    </source>
</evidence>
<protein>
    <submittedName>
        <fullName evidence="1">Uncharacterized protein</fullName>
    </submittedName>
</protein>
<evidence type="ECO:0000313" key="1">
    <source>
        <dbReference type="EnsemblMetazoa" id="OVOC4804.1"/>
    </source>
</evidence>
<organism evidence="1 2">
    <name type="scientific">Onchocerca volvulus</name>
    <dbReference type="NCBI Taxonomy" id="6282"/>
    <lineage>
        <taxon>Eukaryota</taxon>
        <taxon>Metazoa</taxon>
        <taxon>Ecdysozoa</taxon>
        <taxon>Nematoda</taxon>
        <taxon>Chromadorea</taxon>
        <taxon>Rhabditida</taxon>
        <taxon>Spirurina</taxon>
        <taxon>Spiruromorpha</taxon>
        <taxon>Filarioidea</taxon>
        <taxon>Onchocercidae</taxon>
        <taxon>Onchocerca</taxon>
    </lineage>
</organism>